<dbReference type="Proteomes" id="UP001235939">
    <property type="component" value="Chromosome 02"/>
</dbReference>
<gene>
    <name evidence="2" type="ORF">LAZ67_2001236</name>
</gene>
<reference evidence="2 3" key="1">
    <citation type="submission" date="2022-01" db="EMBL/GenBank/DDBJ databases">
        <title>A chromosomal length assembly of Cordylochernes scorpioides.</title>
        <authorList>
            <person name="Zeh D."/>
            <person name="Zeh J."/>
        </authorList>
    </citation>
    <scope>NUCLEOTIDE SEQUENCE [LARGE SCALE GENOMIC DNA]</scope>
    <source>
        <strain evidence="2">IN4F17</strain>
        <tissue evidence="2">Whole Body</tissue>
    </source>
</reference>
<evidence type="ECO:0000259" key="1">
    <source>
        <dbReference type="PROSITE" id="PS50879"/>
    </source>
</evidence>
<protein>
    <recommendedName>
        <fullName evidence="1">RNase H type-1 domain-containing protein</fullName>
    </recommendedName>
</protein>
<dbReference type="InterPro" id="IPR036397">
    <property type="entry name" value="RNaseH_sf"/>
</dbReference>
<dbReference type="SUPFAM" id="SSF53098">
    <property type="entry name" value="Ribonuclease H-like"/>
    <property type="match status" value="1"/>
</dbReference>
<sequence>MLNTSSIRLEKKGKEIRRMTSSKWGLSPAVIKRLYLAGFERSLVYGAKVWWGDKESKSALTKILRTAQRPFALAICRGYNTLSTDAALLLSGIMPIELVLNVESGMASLNRPRDVFEVSNSEDVIDVAPQKFFCNPADQREINFVKETPSGEGLIVFTDGSKSENGVGAGWCAFNKNGLICEGSYVMNYYNSVFQAENLAIYMALDWFEHENYNEIHIASDSLSSLEALSSPYMKSWSTMRRTLKIHELKKKKKEIFLYWVKAHIGISGNERADRIDRDSYKFPSPYQPIPMPKSYRKYMFKKENREIWQRDWDQSMKGRELYKWKKLISEKRIFENPRNTLLELEQDTGISKTTIGKIVTEDLKLKKTPANCIPRFLTNKQNLCRLATCEDMFKMTRTDPEWKDKIITGDETWVYGYDPETKRQSAEWRGQGEPRPKKSRILKSRNKVLLVAFLDNKGIVPHEYLPAGQTVIKEMYLSILRRLREAIRKKRPEKWTNGDWILHHDNARPHTAHLVTSFLAKNGREILPQPPYSPDIAPNDFFLFPKLKTVLKGRHFETREDIIEKSLLALKSIPKEAYKNCFDNWEKR</sequence>
<dbReference type="InterPro" id="IPR012337">
    <property type="entry name" value="RNaseH-like_sf"/>
</dbReference>
<dbReference type="InterPro" id="IPR001888">
    <property type="entry name" value="Transposase_1"/>
</dbReference>
<dbReference type="Pfam" id="PF00075">
    <property type="entry name" value="RNase_H"/>
    <property type="match status" value="1"/>
</dbReference>
<dbReference type="PANTHER" id="PTHR46060">
    <property type="entry name" value="MARINER MOS1 TRANSPOSASE-LIKE PROTEIN"/>
    <property type="match status" value="1"/>
</dbReference>
<dbReference type="InterPro" id="IPR052709">
    <property type="entry name" value="Transposase-MT_Hybrid"/>
</dbReference>
<dbReference type="CDD" id="cd09276">
    <property type="entry name" value="Rnase_HI_RT_non_LTR"/>
    <property type="match status" value="1"/>
</dbReference>
<proteinExistence type="predicted"/>
<dbReference type="PANTHER" id="PTHR46060:SF1">
    <property type="entry name" value="MARINER MOS1 TRANSPOSASE-LIKE PROTEIN"/>
    <property type="match status" value="1"/>
</dbReference>
<evidence type="ECO:0000313" key="2">
    <source>
        <dbReference type="EMBL" id="UYV62589.1"/>
    </source>
</evidence>
<evidence type="ECO:0000313" key="3">
    <source>
        <dbReference type="Proteomes" id="UP001235939"/>
    </source>
</evidence>
<dbReference type="Pfam" id="PF01359">
    <property type="entry name" value="Transposase_1"/>
    <property type="match status" value="1"/>
</dbReference>
<keyword evidence="3" id="KW-1185">Reference proteome</keyword>
<feature type="domain" description="RNase H type-1" evidence="1">
    <location>
        <begin position="150"/>
        <end position="282"/>
    </location>
</feature>
<dbReference type="Gene3D" id="3.30.420.10">
    <property type="entry name" value="Ribonuclease H-like superfamily/Ribonuclease H"/>
    <property type="match status" value="2"/>
</dbReference>
<accession>A0ABY6K2Q7</accession>
<dbReference type="EMBL" id="CP092864">
    <property type="protein sequence ID" value="UYV62589.1"/>
    <property type="molecule type" value="Genomic_DNA"/>
</dbReference>
<dbReference type="PROSITE" id="PS50879">
    <property type="entry name" value="RNASE_H_1"/>
    <property type="match status" value="1"/>
</dbReference>
<organism evidence="2 3">
    <name type="scientific">Cordylochernes scorpioides</name>
    <dbReference type="NCBI Taxonomy" id="51811"/>
    <lineage>
        <taxon>Eukaryota</taxon>
        <taxon>Metazoa</taxon>
        <taxon>Ecdysozoa</taxon>
        <taxon>Arthropoda</taxon>
        <taxon>Chelicerata</taxon>
        <taxon>Arachnida</taxon>
        <taxon>Pseudoscorpiones</taxon>
        <taxon>Cheliferoidea</taxon>
        <taxon>Chernetidae</taxon>
        <taxon>Cordylochernes</taxon>
    </lineage>
</organism>
<dbReference type="InterPro" id="IPR002156">
    <property type="entry name" value="RNaseH_domain"/>
</dbReference>
<name>A0ABY6K2Q7_9ARAC</name>